<dbReference type="InterPro" id="IPR017853">
    <property type="entry name" value="GH"/>
</dbReference>
<comment type="caution">
    <text evidence="4">The sequence shown here is derived from an EMBL/GenBank/DDBJ whole genome shotgun (WGS) entry which is preliminary data.</text>
</comment>
<dbReference type="InterPro" id="IPR013783">
    <property type="entry name" value="Ig-like_fold"/>
</dbReference>
<gene>
    <name evidence="4" type="ORF">Cflav_PD5767</name>
</gene>
<dbReference type="InterPro" id="IPR025277">
    <property type="entry name" value="Apiosidase-like_cat_dom"/>
</dbReference>
<dbReference type="Gene3D" id="3.20.20.70">
    <property type="entry name" value="Aldolase class I"/>
    <property type="match status" value="1"/>
</dbReference>
<dbReference type="Gene3D" id="2.60.40.10">
    <property type="entry name" value="Immunoglobulins"/>
    <property type="match status" value="1"/>
</dbReference>
<feature type="domain" description="Apiosidase-like catalytic" evidence="2">
    <location>
        <begin position="151"/>
        <end position="483"/>
    </location>
</feature>
<dbReference type="PANTHER" id="PTHR37836">
    <property type="entry name" value="LMO1036 PROTEIN"/>
    <property type="match status" value="1"/>
</dbReference>
<name>B9XAU7_PEDPL</name>
<keyword evidence="1" id="KW-0472">Membrane</keyword>
<keyword evidence="1" id="KW-1133">Transmembrane helix</keyword>
<organism evidence="4 5">
    <name type="scientific">Pedosphaera parvula (strain Ellin514)</name>
    <dbReference type="NCBI Taxonomy" id="320771"/>
    <lineage>
        <taxon>Bacteria</taxon>
        <taxon>Pseudomonadati</taxon>
        <taxon>Verrucomicrobiota</taxon>
        <taxon>Pedosphaerae</taxon>
        <taxon>Pedosphaerales</taxon>
        <taxon>Pedosphaeraceae</taxon>
        <taxon>Pedosphaera</taxon>
    </lineage>
</organism>
<dbReference type="Proteomes" id="UP000003688">
    <property type="component" value="Unassembled WGS sequence"/>
</dbReference>
<evidence type="ECO:0000313" key="4">
    <source>
        <dbReference type="EMBL" id="EEF63132.1"/>
    </source>
</evidence>
<dbReference type="Pfam" id="PF16586">
    <property type="entry name" value="DUF5060"/>
    <property type="match status" value="1"/>
</dbReference>
<evidence type="ECO:0000259" key="3">
    <source>
        <dbReference type="Pfam" id="PF16586"/>
    </source>
</evidence>
<accession>B9XAU7</accession>
<dbReference type="InterPro" id="IPR013785">
    <property type="entry name" value="Aldolase_TIM"/>
</dbReference>
<dbReference type="Gene3D" id="2.60.120.260">
    <property type="entry name" value="Galactose-binding domain-like"/>
    <property type="match status" value="1"/>
</dbReference>
<dbReference type="SUPFAM" id="SSF51445">
    <property type="entry name" value="(Trans)glycosidases"/>
    <property type="match status" value="2"/>
</dbReference>
<evidence type="ECO:0000259" key="2">
    <source>
        <dbReference type="Pfam" id="PF13204"/>
    </source>
</evidence>
<dbReference type="Gene3D" id="3.20.20.80">
    <property type="entry name" value="Glycosidases"/>
    <property type="match status" value="1"/>
</dbReference>
<dbReference type="PANTHER" id="PTHR37836:SF2">
    <property type="entry name" value="DUF4038 DOMAIN-CONTAINING PROTEIN"/>
    <property type="match status" value="1"/>
</dbReference>
<feature type="domain" description="DUF5060" evidence="3">
    <location>
        <begin position="54"/>
        <end position="115"/>
    </location>
</feature>
<dbReference type="Pfam" id="PF13204">
    <property type="entry name" value="Apiosidase"/>
    <property type="match status" value="1"/>
</dbReference>
<evidence type="ECO:0000256" key="1">
    <source>
        <dbReference type="SAM" id="Phobius"/>
    </source>
</evidence>
<reference evidence="4 5" key="1">
    <citation type="journal article" date="2011" name="J. Bacteriol.">
        <title>Genome sequence of 'Pedosphaera parvula' Ellin514, an aerobic Verrucomicrobial isolate from pasture soil.</title>
        <authorList>
            <person name="Kant R."/>
            <person name="van Passel M.W."/>
            <person name="Sangwan P."/>
            <person name="Palva A."/>
            <person name="Lucas S."/>
            <person name="Copeland A."/>
            <person name="Lapidus A."/>
            <person name="Glavina Del Rio T."/>
            <person name="Dalin E."/>
            <person name="Tice H."/>
            <person name="Bruce D."/>
            <person name="Goodwin L."/>
            <person name="Pitluck S."/>
            <person name="Chertkov O."/>
            <person name="Larimer F.W."/>
            <person name="Land M.L."/>
            <person name="Hauser L."/>
            <person name="Brettin T.S."/>
            <person name="Detter J.C."/>
            <person name="Han S."/>
            <person name="de Vos W.M."/>
            <person name="Janssen P.H."/>
            <person name="Smidt H."/>
        </authorList>
    </citation>
    <scope>NUCLEOTIDE SEQUENCE [LARGE SCALE GENOMIC DNA]</scope>
    <source>
        <strain evidence="4 5">Ellin514</strain>
    </source>
</reference>
<protein>
    <submittedName>
        <fullName evidence="4">Alpha-L-rhamnosidase domain protein</fullName>
    </submittedName>
</protein>
<proteinExistence type="predicted"/>
<dbReference type="SUPFAM" id="SSF49785">
    <property type="entry name" value="Galactose-binding domain-like"/>
    <property type="match status" value="1"/>
</dbReference>
<evidence type="ECO:0000313" key="5">
    <source>
        <dbReference type="Proteomes" id="UP000003688"/>
    </source>
</evidence>
<dbReference type="EMBL" id="ABOX02000002">
    <property type="protein sequence ID" value="EEF63132.1"/>
    <property type="molecule type" value="Genomic_DNA"/>
</dbReference>
<feature type="transmembrane region" description="Helical" evidence="1">
    <location>
        <begin position="21"/>
        <end position="41"/>
    </location>
</feature>
<keyword evidence="1" id="KW-0812">Transmembrane</keyword>
<dbReference type="InterPro" id="IPR032260">
    <property type="entry name" value="DUF5060"/>
</dbReference>
<dbReference type="STRING" id="320771.Cflav_PD5767"/>
<keyword evidence="5" id="KW-1185">Reference proteome</keyword>
<sequence length="1596" mass="178926">MDDSSHYPLKPMSKINPNKTWWSQLVLVWFLGFGLPFWTMAADAGLTTSANVMVEVSFTANRTYSDPFNEVTLDVTFIDPKGQELRVPAFWAGKNVWKVRYASPVVGTHSFQSECSEAGDKGLHGIRGKVEVKPYSGQNLLYVHGPIRVAANHRFFEHADGTPFFWLGDTWWMGLSGRLHWPEDFQKLTADRKAKGFNVIQLVAGLFPDMHPFDPRGANEAGYPWETNYTRIRPEYFDAADKRMMHLVDQGFTPCIVGAWGYFLPLMGVDKARAHWRYLIARYGALPVVWCTAGEANLPWYLAKGFPYDDRKQVKGWTEVTRYMRATDPFHRPITIHPTGIGRLSARHAMDDLSLIDIDMLQTPHGQRDAVAPTVHTMRESYADKPVMPVINGEASFEMLSDSLPTEWTRRMFWLCLMNGAAGHTYGANGIWQVNRRGDPHGPSPHHNGGNGYGVIPWDDAMNLPGSGQVAFGKKLLEQYPWQQFRPHPEWAAFANKASLSFEGCRWIWFPEGNPAQDAPAEKRFFRKSFVLPEGKVVKSAQLRVSADDQFIARLNGKEVGASNSGAETWRVGKQFNDFSNWLKTGTNVLAIMAQNMPATGANPAGLIGRLEIRFTDGELLTVVSDDTWHSMKSEVAGWDATGFDDRMCERAKVVAKYGDSPWGNLDPLNNDDVFGPQSAGVPGVVRIIYVPDCESIVVKNLGRDAEYAATYFDPVDGTKTQATPVRADNTGSWICPPPGGVAHDWVLILEGKSKGDASYSKQKAGISNTRQLTLANDQLAWYFDWNDGHLSSRYFENKLSHHRFGLSGVQELSLNFSASLDSVAQPFVRLTDFQVEGAQLADSHHAIFKLRSPSLAVEADVHFELDGPTRRKWVEVTNKTGKELLLLDVELDDFTTDGIASGGGEGAPVFVEGEFFAAIEHPAGVNQGDKGRVQLAHYPGRRLAPDASFRSHVALVSVAKAGQAEEHFVSYIQAKSLRPKKAISVYTPFGINNLWGGCPALDDEQTLDVLSVLEKWQKKGMRFDYFTLDTGWVDPTSDLTRFRPTCYPNGPGKIVDRVTGLNMKFGLWFATSWGAQSAWDYPPAFPDGHPPGLPWREGYPITREGITFCLGTEQYHGMLKKAVLYHIKENHLRLLKFDGGDYFCDHAEHGHLPGKYSVEPRFANLIDIANCAREAAPDVFIMWYWGLRSPFWALYGDMLFESGLHMEGSATSSFPTLYYRDSVSLAQDQNAQYAKTIPPIVKDSLGVWLADDRWGNFMGKERWREALVMDLGRGNLFLPNLWGDLYLLNDEDISFMARITALAKKHESMMLHRRNILGDPFRNEVYGYAYGQGAHGLLFLNNDHFASRRAELRLDASIGIEAKPGTTLHVVSHFPNQTRLLRPDGKPFKVGDSLGMWLRPFEFLMLEVTPDGKEGKGLPTRSITRQQAADLGVLLTLKPQPLDARMDIRFADANQFEGQKFKKKVYAFETTLPALEGDQPILAVAIRLRKGGAEWRYAPTVVRVVQALARIGDQNVQMVPVPDSRQYGNTQAEGCSWVVYKVRLSSKWSHTQLKIAVQAYLPDGVEAEIESWVVKRWWQEDARPASDGYFTDEPS</sequence>
<dbReference type="InterPro" id="IPR008979">
    <property type="entry name" value="Galactose-bd-like_sf"/>
</dbReference>